<reference evidence="2 3" key="1">
    <citation type="submission" date="2019-05" db="EMBL/GenBank/DDBJ databases">
        <title>Verrucobacter flavum gen. nov., sp. nov. a new member of the family Verrucomicrobiaceae.</title>
        <authorList>
            <person name="Szuroczki S."/>
            <person name="Abbaszade G."/>
            <person name="Szabo A."/>
            <person name="Felfoldi T."/>
            <person name="Schumann P."/>
            <person name="Boka K."/>
            <person name="Keki Z."/>
            <person name="Toumi M."/>
            <person name="Toth E."/>
        </authorList>
    </citation>
    <scope>NUCLEOTIDE SEQUENCE [LARGE SCALE GENOMIC DNA]</scope>
    <source>
        <strain evidence="2 3">MG-N-17</strain>
    </source>
</reference>
<evidence type="ECO:0000313" key="3">
    <source>
        <dbReference type="Proteomes" id="UP000306196"/>
    </source>
</evidence>
<dbReference type="RefSeq" id="WP_138088344.1">
    <property type="nucleotide sequence ID" value="NZ_VAUV01000020.1"/>
</dbReference>
<dbReference type="OrthoDB" id="122674at2"/>
<evidence type="ECO:0008006" key="4">
    <source>
        <dbReference type="Google" id="ProtNLM"/>
    </source>
</evidence>
<sequence length="100" mass="11183">MRLTINLDDDLYAMARAHAVTSKLSISKAISDLLRHTRQPAIQSIPHSQGIHPISGFPVSKGDGRPLTEEDIRRSIEDEDVRHLELMGLTPEQIEKAMQS</sequence>
<feature type="region of interest" description="Disordered" evidence="1">
    <location>
        <begin position="43"/>
        <end position="66"/>
    </location>
</feature>
<keyword evidence="3" id="KW-1185">Reference proteome</keyword>
<proteinExistence type="predicted"/>
<organism evidence="2 3">
    <name type="scientific">Phragmitibacter flavus</name>
    <dbReference type="NCBI Taxonomy" id="2576071"/>
    <lineage>
        <taxon>Bacteria</taxon>
        <taxon>Pseudomonadati</taxon>
        <taxon>Verrucomicrobiota</taxon>
        <taxon>Verrucomicrobiia</taxon>
        <taxon>Verrucomicrobiales</taxon>
        <taxon>Verrucomicrobiaceae</taxon>
        <taxon>Phragmitibacter</taxon>
    </lineage>
</organism>
<evidence type="ECO:0000313" key="2">
    <source>
        <dbReference type="EMBL" id="TLD68733.1"/>
    </source>
</evidence>
<gene>
    <name evidence="2" type="ORF">FEM03_21370</name>
</gene>
<dbReference type="EMBL" id="VAUV01000020">
    <property type="protein sequence ID" value="TLD68733.1"/>
    <property type="molecule type" value="Genomic_DNA"/>
</dbReference>
<accession>A0A5R8K8U2</accession>
<protein>
    <recommendedName>
        <fullName evidence="4">Antitoxin</fullName>
    </recommendedName>
</protein>
<name>A0A5R8K8U2_9BACT</name>
<evidence type="ECO:0000256" key="1">
    <source>
        <dbReference type="SAM" id="MobiDB-lite"/>
    </source>
</evidence>
<dbReference type="Proteomes" id="UP000306196">
    <property type="component" value="Unassembled WGS sequence"/>
</dbReference>
<comment type="caution">
    <text evidence="2">The sequence shown here is derived from an EMBL/GenBank/DDBJ whole genome shotgun (WGS) entry which is preliminary data.</text>
</comment>
<dbReference type="AlphaFoldDB" id="A0A5R8K8U2"/>